<dbReference type="Gene3D" id="1.20.950.20">
    <property type="entry name" value="Transmembrane di-heme cytochromes, Chain C"/>
    <property type="match status" value="1"/>
</dbReference>
<dbReference type="Pfam" id="PF01292">
    <property type="entry name" value="Ni_hydr_CYTB"/>
    <property type="match status" value="1"/>
</dbReference>
<dbReference type="InterPro" id="IPR016174">
    <property type="entry name" value="Di-haem_cyt_TM"/>
</dbReference>
<proteinExistence type="predicted"/>
<protein>
    <recommendedName>
        <fullName evidence="7">Cytochrome b561 bacterial/Ni-hydrogenase domain-containing protein</fullName>
    </recommendedName>
</protein>
<evidence type="ECO:0000256" key="4">
    <source>
        <dbReference type="ARBA" id="ARBA00022989"/>
    </source>
</evidence>
<dbReference type="RefSeq" id="WP_065678677.1">
    <property type="nucleotide sequence ID" value="NZ_AP025460.1"/>
</dbReference>
<dbReference type="GO" id="GO:0005886">
    <property type="term" value="C:plasma membrane"/>
    <property type="evidence" value="ECO:0007669"/>
    <property type="project" value="UniProtKB-SubCell"/>
</dbReference>
<dbReference type="GeneID" id="94233134"/>
<keyword evidence="2" id="KW-1003">Cell membrane</keyword>
<dbReference type="PANTHER" id="PTHR30485">
    <property type="entry name" value="NI/FE-HYDROGENASE 1 B-TYPE CYTOCHROME SUBUNIT"/>
    <property type="match status" value="1"/>
</dbReference>
<dbReference type="EMBL" id="FLQP01000017">
    <property type="protein sequence ID" value="SBS62818.1"/>
    <property type="molecule type" value="Genomic_DNA"/>
</dbReference>
<feature type="transmembrane region" description="Helical" evidence="6">
    <location>
        <begin position="34"/>
        <end position="53"/>
    </location>
</feature>
<evidence type="ECO:0000256" key="5">
    <source>
        <dbReference type="ARBA" id="ARBA00023136"/>
    </source>
</evidence>
<dbReference type="SUPFAM" id="SSF81342">
    <property type="entry name" value="Transmembrane di-heme cytochromes"/>
    <property type="match status" value="1"/>
</dbReference>
<reference evidence="9" key="1">
    <citation type="submission" date="2016-06" db="EMBL/GenBank/DDBJ databases">
        <authorList>
            <person name="Rodrigo-Torres Lidia"/>
            <person name="Arahal R.David."/>
        </authorList>
    </citation>
    <scope>NUCLEOTIDE SEQUENCE [LARGE SCALE GENOMIC DNA]</scope>
    <source>
        <strain evidence="9">CECT 7223</strain>
    </source>
</reference>
<evidence type="ECO:0000256" key="2">
    <source>
        <dbReference type="ARBA" id="ARBA00022475"/>
    </source>
</evidence>
<dbReference type="GO" id="GO:0020037">
    <property type="term" value="F:heme binding"/>
    <property type="evidence" value="ECO:0007669"/>
    <property type="project" value="TreeGrafter"/>
</dbReference>
<dbReference type="AlphaFoldDB" id="A0A1C3IN94"/>
<feature type="transmembrane region" description="Helical" evidence="6">
    <location>
        <begin position="133"/>
        <end position="156"/>
    </location>
</feature>
<evidence type="ECO:0000256" key="6">
    <source>
        <dbReference type="SAM" id="Phobius"/>
    </source>
</evidence>
<sequence length="207" mass="23003">MKIWDLSTRLYHWTQAALFMGLMASGISGNGPHVQLGLALMTLIVWRLVWGWVGSETSRFRQFLRPPKSVVRYLLGKEKEKPGHNPAGGWMVITLLSALTIQCVSGLALAGLLDHLPYANIWLNDSVFSLLENIHLTMVKVLPTLVALHVLAVLFYKLRSKPLTWTMVTGFQTKIELNGSVTFVSQWRALGVLALAALLIIMLTVLA</sequence>
<accession>A0A1C3IN94</accession>
<gene>
    <name evidence="8" type="ORF">VAT7223_01353</name>
</gene>
<evidence type="ECO:0000256" key="1">
    <source>
        <dbReference type="ARBA" id="ARBA00004651"/>
    </source>
</evidence>
<feature type="transmembrane region" description="Helical" evidence="6">
    <location>
        <begin position="87"/>
        <end position="113"/>
    </location>
</feature>
<evidence type="ECO:0000313" key="9">
    <source>
        <dbReference type="Proteomes" id="UP000092876"/>
    </source>
</evidence>
<dbReference type="InterPro" id="IPR051542">
    <property type="entry name" value="Hydrogenase_cytochrome"/>
</dbReference>
<dbReference type="PANTHER" id="PTHR30485:SF2">
    <property type="entry name" value="BLL0597 PROTEIN"/>
    <property type="match status" value="1"/>
</dbReference>
<name>A0A1C3IN94_9VIBR</name>
<feature type="transmembrane region" description="Helical" evidence="6">
    <location>
        <begin position="10"/>
        <end position="28"/>
    </location>
</feature>
<dbReference type="Proteomes" id="UP000092876">
    <property type="component" value="Unassembled WGS sequence"/>
</dbReference>
<evidence type="ECO:0000259" key="7">
    <source>
        <dbReference type="Pfam" id="PF01292"/>
    </source>
</evidence>
<keyword evidence="4 6" id="KW-1133">Transmembrane helix</keyword>
<organism evidence="8 9">
    <name type="scientific">Vibrio atlanticus</name>
    <dbReference type="NCBI Taxonomy" id="693153"/>
    <lineage>
        <taxon>Bacteria</taxon>
        <taxon>Pseudomonadati</taxon>
        <taxon>Pseudomonadota</taxon>
        <taxon>Gammaproteobacteria</taxon>
        <taxon>Vibrionales</taxon>
        <taxon>Vibrionaceae</taxon>
        <taxon>Vibrio</taxon>
    </lineage>
</organism>
<comment type="subcellular location">
    <subcellularLocation>
        <location evidence="1">Cell membrane</location>
        <topology evidence="1">Multi-pass membrane protein</topology>
    </subcellularLocation>
</comment>
<feature type="domain" description="Cytochrome b561 bacterial/Ni-hydrogenase" evidence="7">
    <location>
        <begin position="4"/>
        <end position="170"/>
    </location>
</feature>
<dbReference type="GO" id="GO:0009055">
    <property type="term" value="F:electron transfer activity"/>
    <property type="evidence" value="ECO:0007669"/>
    <property type="project" value="InterPro"/>
</dbReference>
<keyword evidence="3 6" id="KW-0812">Transmembrane</keyword>
<feature type="transmembrane region" description="Helical" evidence="6">
    <location>
        <begin position="187"/>
        <end position="206"/>
    </location>
</feature>
<evidence type="ECO:0000313" key="8">
    <source>
        <dbReference type="EMBL" id="SBS62818.1"/>
    </source>
</evidence>
<keyword evidence="5 6" id="KW-0472">Membrane</keyword>
<evidence type="ECO:0000256" key="3">
    <source>
        <dbReference type="ARBA" id="ARBA00022692"/>
    </source>
</evidence>
<dbReference type="GO" id="GO:0022904">
    <property type="term" value="P:respiratory electron transport chain"/>
    <property type="evidence" value="ECO:0007669"/>
    <property type="project" value="InterPro"/>
</dbReference>
<dbReference type="InterPro" id="IPR011577">
    <property type="entry name" value="Cyt_b561_bac/Ni-Hgenase"/>
</dbReference>